<organism evidence="11 12">
    <name type="scientific">Providencia stuartii</name>
    <dbReference type="NCBI Taxonomy" id="588"/>
    <lineage>
        <taxon>Bacteria</taxon>
        <taxon>Pseudomonadati</taxon>
        <taxon>Pseudomonadota</taxon>
        <taxon>Gammaproteobacteria</taxon>
        <taxon>Enterobacterales</taxon>
        <taxon>Morganellaceae</taxon>
        <taxon>Providencia</taxon>
    </lineage>
</organism>
<feature type="modified residue" description="Phosphohistidine; by autocatalysis" evidence="6">
    <location>
        <position position="478"/>
    </location>
</feature>
<dbReference type="GO" id="GO:0006355">
    <property type="term" value="P:regulation of DNA-templated transcription"/>
    <property type="evidence" value="ECO:0007669"/>
    <property type="project" value="InterPro"/>
</dbReference>
<dbReference type="PRINTS" id="PR00344">
    <property type="entry name" value="BCTRLSENSOR"/>
</dbReference>
<dbReference type="InterPro" id="IPR030856">
    <property type="entry name" value="RcsC"/>
</dbReference>
<keyword evidence="3 6" id="KW-0808">Transferase</keyword>
<dbReference type="Pfam" id="PF00072">
    <property type="entry name" value="Response_reg"/>
    <property type="match status" value="1"/>
</dbReference>
<keyword evidence="2 6" id="KW-0597">Phosphoprotein</keyword>
<dbReference type="InterPro" id="IPR003661">
    <property type="entry name" value="HisK_dim/P_dom"/>
</dbReference>
<dbReference type="InterPro" id="IPR036890">
    <property type="entry name" value="HATPase_C_sf"/>
</dbReference>
<name>A0AAJ1JKE2_PROST</name>
<accession>A0AAJ1JKE2</accession>
<dbReference type="InterPro" id="IPR003594">
    <property type="entry name" value="HATPase_dom"/>
</dbReference>
<keyword evidence="5 6" id="KW-0902">Two-component regulatory system</keyword>
<dbReference type="Gene3D" id="1.10.287.130">
    <property type="match status" value="1"/>
</dbReference>
<dbReference type="SMART" id="SM00387">
    <property type="entry name" value="HATPase_c"/>
    <property type="match status" value="1"/>
</dbReference>
<feature type="domain" description="Histidine kinase" evidence="8">
    <location>
        <begin position="475"/>
        <end position="691"/>
    </location>
</feature>
<dbReference type="GO" id="GO:0005886">
    <property type="term" value="C:plasma membrane"/>
    <property type="evidence" value="ECO:0007669"/>
    <property type="project" value="UniProtKB-SubCell"/>
</dbReference>
<dbReference type="InterPro" id="IPR019017">
    <property type="entry name" value="Sig_transdc_His_kin_a/b-loop_C"/>
</dbReference>
<dbReference type="SMART" id="SM00448">
    <property type="entry name" value="REC"/>
    <property type="match status" value="1"/>
</dbReference>
<dbReference type="CDD" id="cd00082">
    <property type="entry name" value="HisKA"/>
    <property type="match status" value="1"/>
</dbReference>
<evidence type="ECO:0000259" key="9">
    <source>
        <dbReference type="PROSITE" id="PS50110"/>
    </source>
</evidence>
<reference evidence="11 12" key="1">
    <citation type="submission" date="2023-03" db="EMBL/GenBank/DDBJ databases">
        <title>WGS of NDM-producing Providencia thailandensis from Ukrainian patients.</title>
        <authorList>
            <person name="Zabicka D."/>
            <person name="Izdebski R."/>
            <person name="Urbanowicz P."/>
            <person name="Biedrzycka M."/>
            <person name="Guzek A."/>
            <person name="Gniadkowski M."/>
        </authorList>
    </citation>
    <scope>NUCLEOTIDE SEQUENCE [LARGE SCALE GENOMIC DNA]</scope>
    <source>
        <strain evidence="11 12">8015-22</strain>
    </source>
</reference>
<comment type="PTM">
    <text evidence="6">Autophosphorylated. Activation probably requires a transfer of a phosphate group from a His in the transmitter domain to an Asp in the receiver domain.</text>
</comment>
<dbReference type="Gene3D" id="3.40.50.10970">
    <property type="match status" value="1"/>
</dbReference>
<evidence type="ECO:0000256" key="1">
    <source>
        <dbReference type="ARBA" id="ARBA00000085"/>
    </source>
</evidence>
<comment type="subcellular location">
    <subcellularLocation>
        <location evidence="6">Cell inner membrane</location>
        <topology evidence="6">Multi-pass membrane protein</topology>
    </subcellularLocation>
</comment>
<feature type="transmembrane region" description="Helical" evidence="6">
    <location>
        <begin position="315"/>
        <end position="336"/>
    </location>
</feature>
<keyword evidence="6" id="KW-0547">Nucleotide-binding</keyword>
<dbReference type="SUPFAM" id="SSF52172">
    <property type="entry name" value="CheY-like"/>
    <property type="match status" value="2"/>
</dbReference>
<evidence type="ECO:0000256" key="3">
    <source>
        <dbReference type="ARBA" id="ARBA00022679"/>
    </source>
</evidence>
<protein>
    <recommendedName>
        <fullName evidence="6">Sensor histidine kinase RcsC</fullName>
        <ecNumber evidence="6">2.7.13.3</ecNumber>
    </recommendedName>
</protein>
<sequence length="945" mass="107677">MRYLPSFRTSLRLSRDLFRILGLMLWGMGVFITLFFLYTQFNESKSDIRQQFYSGFENMQAFILQTGTTLRSIQFMTEQHEERLENEPNYVTLPATGSYSLYPLSPEADCTYFKNRTSDYLNAFEQLIYFWKDSIAAPQGLNHVFVIGSKSYCMMDFPIRTTVSDIEILKKVGYENIRSYQSLRLQGQERNLYTIVHGAQTDSGQLYLIQPIYVSSLLYGFIGLERTISLNQFIQRSNKSFEVVVLNSYNQPVLYYPTDLNPKNSNLLSISEPSFFGFSSDYSKLIFKKRLSPSLMTVVYAVPTSEIFAEHRASIFYSIVINITSGCLIFFLIWLLERKMLVPAANTAIRLEEHEQFNHKIVASAPVGIIILRLSDGGNILSNELAHDYFRLLSEDDKQRILTIIRQKSSNYIDVVTSSSTHLQISFVNSRYQNEDVAICVLIDISIRVQMEKSLQDVADAAEQANHAKSMFLATVSHELRTPLYGIIGNIELLQRLELSDKANRLVTTMDNSSSLLLQIISDILDFSKIESNQLNIEYKLFNCRDVFAFVLANYLPLVAKKQIALYSFIEPNVPDLLLSDAVRLQQVISNIINNSIKFTDSGFVFFYVWRDENYLKIEIKDSGIGMPQAVVLQLFDPFFQVHDQNNLGHKGTGLGLAICEKLINLMDGDIEVNSQIGLGSSFIIRIPLYGQKYTEHAIPEYRFHYRIAIICRNQCLSSFLTRLLRHNHFVVCVDKEIDKAESYDLLITDNQDSHELKSKKVLHLCNLYVGDLREESPNKWLYNTYQNEKLPSIIDKFISKSRGEQAAKEESNKANSLEIDGSLSSYQVLIVDDHPINRVMLSDQISNIGFSTCTAVDGIDALKYLENHTVDIVLTDVNMPNMDGYGLSKALRNLGSTVPIIALTANAMEEEKQRCRDAGMNGCLSKPTKITTLKETLLKFVGNK</sequence>
<keyword evidence="6" id="KW-0472">Membrane</keyword>
<evidence type="ECO:0000256" key="2">
    <source>
        <dbReference type="ARBA" id="ARBA00022553"/>
    </source>
</evidence>
<evidence type="ECO:0000259" key="10">
    <source>
        <dbReference type="PROSITE" id="PS51426"/>
    </source>
</evidence>
<dbReference type="SUPFAM" id="SSF55874">
    <property type="entry name" value="ATPase domain of HSP90 chaperone/DNA topoisomerase II/histidine kinase"/>
    <property type="match status" value="1"/>
</dbReference>
<feature type="transmembrane region" description="Helical" evidence="6">
    <location>
        <begin position="20"/>
        <end position="41"/>
    </location>
</feature>
<dbReference type="PROSITE" id="PS51426">
    <property type="entry name" value="ABL"/>
    <property type="match status" value="1"/>
</dbReference>
<dbReference type="EMBL" id="JAREJI010000014">
    <property type="protein sequence ID" value="MDE8771174.1"/>
    <property type="molecule type" value="Genomic_DNA"/>
</dbReference>
<dbReference type="CDD" id="cd16922">
    <property type="entry name" value="HATPase_EvgS-ArcB-TorS-like"/>
    <property type="match status" value="1"/>
</dbReference>
<dbReference type="InterPro" id="IPR011006">
    <property type="entry name" value="CheY-like_superfamily"/>
</dbReference>
<keyword evidence="6" id="KW-1133">Transmembrane helix</keyword>
<evidence type="ECO:0000256" key="6">
    <source>
        <dbReference type="HAMAP-Rule" id="MF_00979"/>
    </source>
</evidence>
<dbReference type="Proteomes" id="UP001163056">
    <property type="component" value="Unassembled WGS sequence"/>
</dbReference>
<dbReference type="Gene3D" id="3.40.50.2300">
    <property type="match status" value="1"/>
</dbReference>
<comment type="caution">
    <text evidence="11">The sequence shown here is derived from an EMBL/GenBank/DDBJ whole genome shotgun (WGS) entry which is preliminary data.</text>
</comment>
<keyword evidence="6" id="KW-1003">Cell membrane</keyword>
<keyword evidence="6" id="KW-0812">Transmembrane</keyword>
<comment type="similarity">
    <text evidence="6">Belongs to the RcsC family.</text>
</comment>
<dbReference type="Pfam" id="PF00512">
    <property type="entry name" value="HisKA"/>
    <property type="match status" value="1"/>
</dbReference>
<feature type="domain" description="ABL" evidence="10">
    <location>
        <begin position="704"/>
        <end position="805"/>
    </location>
</feature>
<evidence type="ECO:0000313" key="11">
    <source>
        <dbReference type="EMBL" id="MDE8771174.1"/>
    </source>
</evidence>
<dbReference type="HAMAP" id="MF_00979">
    <property type="entry name" value="RcsC"/>
    <property type="match status" value="1"/>
</dbReference>
<keyword evidence="4 6" id="KW-0418">Kinase</keyword>
<evidence type="ECO:0000256" key="4">
    <source>
        <dbReference type="ARBA" id="ARBA00022777"/>
    </source>
</evidence>
<dbReference type="SUPFAM" id="SSF47384">
    <property type="entry name" value="Homodimeric domain of signal transducing histidine kinase"/>
    <property type="match status" value="1"/>
</dbReference>
<dbReference type="PROSITE" id="PS50109">
    <property type="entry name" value="HIS_KIN"/>
    <property type="match status" value="1"/>
</dbReference>
<comment type="function">
    <text evidence="6">Component of the Rcs signaling system, which controls transcription of numerous genes. RcsC functions as a membrane-associated protein kinase that phosphorylates RcsD in response to environmental signals. The phosphoryl group is then transferred to the response regulator RcsB.</text>
</comment>
<dbReference type="Pfam" id="PF09456">
    <property type="entry name" value="RcsC"/>
    <property type="match status" value="1"/>
</dbReference>
<dbReference type="InterPro" id="IPR001789">
    <property type="entry name" value="Sig_transdc_resp-reg_receiver"/>
</dbReference>
<dbReference type="InterPro" id="IPR004358">
    <property type="entry name" value="Sig_transdc_His_kin-like_C"/>
</dbReference>
<dbReference type="AlphaFoldDB" id="A0AAJ1JKE2"/>
<gene>
    <name evidence="6 11" type="primary">rcsC</name>
    <name evidence="11" type="ORF">PZS58_16910</name>
</gene>
<evidence type="ECO:0000259" key="8">
    <source>
        <dbReference type="PROSITE" id="PS50109"/>
    </source>
</evidence>
<dbReference type="InterPro" id="IPR036097">
    <property type="entry name" value="HisK_dim/P_sf"/>
</dbReference>
<dbReference type="CDD" id="cd17546">
    <property type="entry name" value="REC_hyHK_CKI1_RcsC-like"/>
    <property type="match status" value="1"/>
</dbReference>
<dbReference type="NCBIfam" id="NF008099">
    <property type="entry name" value="PRK10841.1"/>
    <property type="match status" value="1"/>
</dbReference>
<proteinExistence type="inferred from homology"/>
<keyword evidence="6" id="KW-0067">ATP-binding</keyword>
<dbReference type="GO" id="GO:0000155">
    <property type="term" value="F:phosphorelay sensor kinase activity"/>
    <property type="evidence" value="ECO:0007669"/>
    <property type="project" value="UniProtKB-UniRule"/>
</dbReference>
<evidence type="ECO:0000256" key="7">
    <source>
        <dbReference type="PROSITE-ProRule" id="PRU00169"/>
    </source>
</evidence>
<dbReference type="Pfam" id="PF02518">
    <property type="entry name" value="HATPase_c"/>
    <property type="match status" value="1"/>
</dbReference>
<evidence type="ECO:0000313" key="12">
    <source>
        <dbReference type="Proteomes" id="UP001163056"/>
    </source>
</evidence>
<comment type="subunit">
    <text evidence="6">Interacts with RcsD.</text>
</comment>
<dbReference type="EC" id="2.7.13.3" evidence="6"/>
<dbReference type="SMART" id="SM00388">
    <property type="entry name" value="HisKA"/>
    <property type="match status" value="1"/>
</dbReference>
<keyword evidence="6" id="KW-0997">Cell inner membrane</keyword>
<feature type="domain" description="Response regulatory" evidence="9">
    <location>
        <begin position="828"/>
        <end position="942"/>
    </location>
</feature>
<dbReference type="InterPro" id="IPR038388">
    <property type="entry name" value="RcsC_C_sf"/>
</dbReference>
<dbReference type="GO" id="GO:0005524">
    <property type="term" value="F:ATP binding"/>
    <property type="evidence" value="ECO:0007669"/>
    <property type="project" value="UniProtKB-UniRule"/>
</dbReference>
<dbReference type="FunFam" id="3.30.565.10:FF:000010">
    <property type="entry name" value="Sensor histidine kinase RcsC"/>
    <property type="match status" value="1"/>
</dbReference>
<dbReference type="Gene3D" id="3.30.565.10">
    <property type="entry name" value="Histidine kinase-like ATPase, C-terminal domain"/>
    <property type="match status" value="1"/>
</dbReference>
<dbReference type="PROSITE" id="PS50110">
    <property type="entry name" value="RESPONSE_REGULATORY"/>
    <property type="match status" value="1"/>
</dbReference>
<feature type="modified residue" description="4-aspartylphosphate" evidence="6 7">
    <location>
        <position position="877"/>
    </location>
</feature>
<comment type="catalytic activity">
    <reaction evidence="1 6">
        <text>ATP + protein L-histidine = ADP + protein N-phospho-L-histidine.</text>
        <dbReference type="EC" id="2.7.13.3"/>
    </reaction>
</comment>
<evidence type="ECO:0000256" key="5">
    <source>
        <dbReference type="ARBA" id="ARBA00023012"/>
    </source>
</evidence>
<dbReference type="PANTHER" id="PTHR43047">
    <property type="entry name" value="TWO-COMPONENT HISTIDINE PROTEIN KINASE"/>
    <property type="match status" value="1"/>
</dbReference>
<dbReference type="InterPro" id="IPR005467">
    <property type="entry name" value="His_kinase_dom"/>
</dbReference>